<evidence type="ECO:0000313" key="3">
    <source>
        <dbReference type="Proteomes" id="UP001497497"/>
    </source>
</evidence>
<sequence>MHKLEHSVAIKIITNDDTIEEIINPDFSACGSGNVILKRNQPCKGDALDFVTTAAKSDQHACRVRRKKLKYSGNDEQINPIPSIPKVCLATSTNSQESKVSHAGQFNLMSDVSLSSLPVVNESGSVETKAKRRKRTRKHAEQVQKKAKKIRRSSDREIQKLQRQNTQAKRSLRKPFVQSKDPVVSSPLPPLDSCNAETSCVAKQKWMIDQNSSKYVPLSPSGPSVLKPCTSALLHYSLENVNFLMEQKIAKINASHSRREATALMQTKIKSTMGDLEMSEIHQAISFKEKDSQSTTSFTCQRSDTLGTVTTSVSCQQSNTARTVVITPPPELIHVTPSGKINYSDIIKKGILQLFDRNASQIVLLIHLKQTRTYQPLPRRCAFRVTKKEGTLHFEPTEFPPKKHSAGGKRKLNTESLSSDMDVGERIQSKPESSSSDTGVDKRKSPRDHRGTFTCNTFSDLGSGNELSAASGNSKTDLTISFMPGTAILTHDAAASAHCGVEEVVSTGSSNAINSTVTTVPVFTRDISSVSDPRTLQTRTVSLKDKCHLKTVEVTIHASADKAVHFDPEKHLLPHPAESSTASSFSCEVTPACDKHPETSEESLNTSITLQPVTKTLQVLNSAIKPQATTRPMQSIECSKTSKAATETEQTLNSPTLPQSTETTQTLNPLIVPQSTETTQTLRSPITTQSADKFQPFTLKKSTRLQKLTKMTKPFPSNFTNPAAAEMSQSARAGEVVLPSITDDSQLIPSTVNSTPITLADIRCPEKNTGESSLVAEGSQPVLRTSDLQQVSLARVAGSHSTVSESDKVSSDADENSVTSTNSFDSPLYQWTKSDVARWLNFHRLGRYASQ</sequence>
<reference evidence="2 3" key="1">
    <citation type="submission" date="2024-04" db="EMBL/GenBank/DDBJ databases">
        <authorList>
            <consortium name="Genoscope - CEA"/>
            <person name="William W."/>
        </authorList>
    </citation>
    <scope>NUCLEOTIDE SEQUENCE [LARGE SCALE GENOMIC DNA]</scope>
</reference>
<accession>A0AAV2IKM0</accession>
<protein>
    <recommendedName>
        <fullName evidence="4">SAM domain-containing protein</fullName>
    </recommendedName>
</protein>
<gene>
    <name evidence="2" type="ORF">GSLYS_00020030001</name>
</gene>
<comment type="caution">
    <text evidence="2">The sequence shown here is derived from an EMBL/GenBank/DDBJ whole genome shotgun (WGS) entry which is preliminary data.</text>
</comment>
<evidence type="ECO:0008006" key="4">
    <source>
        <dbReference type="Google" id="ProtNLM"/>
    </source>
</evidence>
<evidence type="ECO:0000313" key="2">
    <source>
        <dbReference type="EMBL" id="CAL1546653.1"/>
    </source>
</evidence>
<dbReference type="AlphaFoldDB" id="A0AAV2IKM0"/>
<proteinExistence type="predicted"/>
<dbReference type="EMBL" id="CAXITT010000838">
    <property type="protein sequence ID" value="CAL1546653.1"/>
    <property type="molecule type" value="Genomic_DNA"/>
</dbReference>
<feature type="region of interest" description="Disordered" evidence="1">
    <location>
        <begin position="799"/>
        <end position="824"/>
    </location>
</feature>
<feature type="region of interest" description="Disordered" evidence="1">
    <location>
        <begin position="624"/>
        <end position="668"/>
    </location>
</feature>
<dbReference type="Proteomes" id="UP001497497">
    <property type="component" value="Unassembled WGS sequence"/>
</dbReference>
<feature type="compositionally biased region" description="Polar residues" evidence="1">
    <location>
        <begin position="627"/>
        <end position="668"/>
    </location>
</feature>
<feature type="region of interest" description="Disordered" evidence="1">
    <location>
        <begin position="393"/>
        <end position="457"/>
    </location>
</feature>
<evidence type="ECO:0000256" key="1">
    <source>
        <dbReference type="SAM" id="MobiDB-lite"/>
    </source>
</evidence>
<feature type="region of interest" description="Disordered" evidence="1">
    <location>
        <begin position="121"/>
        <end position="189"/>
    </location>
</feature>
<name>A0AAV2IKM0_LYMST</name>
<keyword evidence="3" id="KW-1185">Reference proteome</keyword>
<feature type="compositionally biased region" description="Basic and acidic residues" evidence="1">
    <location>
        <begin position="439"/>
        <end position="451"/>
    </location>
</feature>
<feature type="compositionally biased region" description="Basic residues" evidence="1">
    <location>
        <begin position="402"/>
        <end position="411"/>
    </location>
</feature>
<organism evidence="2 3">
    <name type="scientific">Lymnaea stagnalis</name>
    <name type="common">Great pond snail</name>
    <name type="synonym">Helix stagnalis</name>
    <dbReference type="NCBI Taxonomy" id="6523"/>
    <lineage>
        <taxon>Eukaryota</taxon>
        <taxon>Metazoa</taxon>
        <taxon>Spiralia</taxon>
        <taxon>Lophotrochozoa</taxon>
        <taxon>Mollusca</taxon>
        <taxon>Gastropoda</taxon>
        <taxon>Heterobranchia</taxon>
        <taxon>Euthyneura</taxon>
        <taxon>Panpulmonata</taxon>
        <taxon>Hygrophila</taxon>
        <taxon>Lymnaeoidea</taxon>
        <taxon>Lymnaeidae</taxon>
        <taxon>Lymnaea</taxon>
    </lineage>
</organism>